<dbReference type="GO" id="GO:0061809">
    <property type="term" value="F:NAD+ nucleosidase activity, cyclic ADP-ribose generating"/>
    <property type="evidence" value="ECO:0007669"/>
    <property type="project" value="UniProtKB-EC"/>
</dbReference>
<dbReference type="SUPFAM" id="SSF52540">
    <property type="entry name" value="P-loop containing nucleoside triphosphate hydrolases"/>
    <property type="match status" value="1"/>
</dbReference>
<dbReference type="Proteomes" id="UP001457282">
    <property type="component" value="Unassembled WGS sequence"/>
</dbReference>
<evidence type="ECO:0000313" key="9">
    <source>
        <dbReference type="EMBL" id="KAK9941542.1"/>
    </source>
</evidence>
<dbReference type="InterPro" id="IPR002182">
    <property type="entry name" value="NB-ARC"/>
</dbReference>
<protein>
    <recommendedName>
        <fullName evidence="1">ADP-ribosyl cyclase/cyclic ADP-ribose hydrolase</fullName>
        <ecNumber evidence="1">3.2.2.6</ecNumber>
    </recommendedName>
</protein>
<evidence type="ECO:0000256" key="5">
    <source>
        <dbReference type="ARBA" id="ARBA00022821"/>
    </source>
</evidence>
<dbReference type="PRINTS" id="PR00364">
    <property type="entry name" value="DISEASERSIST"/>
</dbReference>
<dbReference type="InterPro" id="IPR000157">
    <property type="entry name" value="TIR_dom"/>
</dbReference>
<dbReference type="Gene3D" id="3.80.10.10">
    <property type="entry name" value="Ribonuclease Inhibitor"/>
    <property type="match status" value="2"/>
</dbReference>
<dbReference type="Pfam" id="PF07725">
    <property type="entry name" value="LRR_3"/>
    <property type="match status" value="1"/>
</dbReference>
<dbReference type="Pfam" id="PF23282">
    <property type="entry name" value="WHD_ROQ1"/>
    <property type="match status" value="1"/>
</dbReference>
<keyword evidence="6" id="KW-0520">NAD</keyword>
<evidence type="ECO:0000256" key="1">
    <source>
        <dbReference type="ARBA" id="ARBA00011982"/>
    </source>
</evidence>
<comment type="caution">
    <text evidence="9">The sequence shown here is derived from an EMBL/GenBank/DDBJ whole genome shotgun (WGS) entry which is preliminary data.</text>
</comment>
<evidence type="ECO:0000256" key="4">
    <source>
        <dbReference type="ARBA" id="ARBA00022801"/>
    </source>
</evidence>
<dbReference type="SUPFAM" id="SSF52058">
    <property type="entry name" value="L domain-like"/>
    <property type="match status" value="1"/>
</dbReference>
<dbReference type="EC" id="3.2.2.6" evidence="1"/>
<dbReference type="AlphaFoldDB" id="A0AAW1XY86"/>
<dbReference type="PANTHER" id="PTHR11017">
    <property type="entry name" value="LEUCINE-RICH REPEAT-CONTAINING PROTEIN"/>
    <property type="match status" value="1"/>
</dbReference>
<gene>
    <name evidence="9" type="ORF">M0R45_007246</name>
</gene>
<dbReference type="InterPro" id="IPR035897">
    <property type="entry name" value="Toll_tir_struct_dom_sf"/>
</dbReference>
<dbReference type="Pfam" id="PF20160">
    <property type="entry name" value="C-JID"/>
    <property type="match status" value="1"/>
</dbReference>
<evidence type="ECO:0000256" key="6">
    <source>
        <dbReference type="ARBA" id="ARBA00023027"/>
    </source>
</evidence>
<evidence type="ECO:0000256" key="7">
    <source>
        <dbReference type="ARBA" id="ARBA00047304"/>
    </source>
</evidence>
<proteinExistence type="predicted"/>
<dbReference type="Pfam" id="PF23286">
    <property type="entry name" value="LRR_13"/>
    <property type="match status" value="1"/>
</dbReference>
<keyword evidence="2" id="KW-0433">Leucine-rich repeat</keyword>
<dbReference type="SUPFAM" id="SSF52200">
    <property type="entry name" value="Toll/Interleukin receptor TIR domain"/>
    <property type="match status" value="1"/>
</dbReference>
<reference evidence="9 10" key="1">
    <citation type="journal article" date="2023" name="G3 (Bethesda)">
        <title>A chromosome-length genome assembly and annotation of blackberry (Rubus argutus, cv. 'Hillquist').</title>
        <authorList>
            <person name="Bruna T."/>
            <person name="Aryal R."/>
            <person name="Dudchenko O."/>
            <person name="Sargent D.J."/>
            <person name="Mead D."/>
            <person name="Buti M."/>
            <person name="Cavallini A."/>
            <person name="Hytonen T."/>
            <person name="Andres J."/>
            <person name="Pham M."/>
            <person name="Weisz D."/>
            <person name="Mascagni F."/>
            <person name="Usai G."/>
            <person name="Natali L."/>
            <person name="Bassil N."/>
            <person name="Fernandez G.E."/>
            <person name="Lomsadze A."/>
            <person name="Armour M."/>
            <person name="Olukolu B."/>
            <person name="Poorten T."/>
            <person name="Britton C."/>
            <person name="Davik J."/>
            <person name="Ashrafi H."/>
            <person name="Aiden E.L."/>
            <person name="Borodovsky M."/>
            <person name="Worthington M."/>
        </authorList>
    </citation>
    <scope>NUCLEOTIDE SEQUENCE [LARGE SCALE GENOMIC DNA]</scope>
    <source>
        <strain evidence="9">PI 553951</strain>
    </source>
</reference>
<dbReference type="GO" id="GO:0006952">
    <property type="term" value="P:defense response"/>
    <property type="evidence" value="ECO:0007669"/>
    <property type="project" value="InterPro"/>
</dbReference>
<dbReference type="GO" id="GO:0007165">
    <property type="term" value="P:signal transduction"/>
    <property type="evidence" value="ECO:0007669"/>
    <property type="project" value="InterPro"/>
</dbReference>
<dbReference type="InterPro" id="IPR042197">
    <property type="entry name" value="Apaf_helical"/>
</dbReference>
<sequence length="1173" mass="132804">MSHRRWKYDVFLSFRGEDTRNNFTAHLYDALKSKGILTFRDDQSLERGKSIRPELLTAIEESRSALVILSPNYANSSWCLDELVKIVQCKRDMGQLVGPVFYRVDPSDVRKQRGSFQLRKVEVKEHEEVYDKLEGLNSPKEWAAALKQVTGISGWYSKNFQNDAILIEKIVDTLLRKFCYISSSVDKGFIGMDSRVKDLLDNYLYPHQDRGGVRIIGIHGMRGIGKTTVAQALHDEICHDFHQTCFLSNVRESSKKDGGPVALQVKLLSRILMAKIENIDNEYAGATMIERRLCKLKVLVVIDDVDHPTQLQFLAGSHDWFGPGSRIIITTTDIHLLKAHGVDATYTATGLNRGEALQLLRLKAFKGSPPPEDYSELCHRILGYAQGLPLALVVLGSFLFGRSTDEWASAIDRLRNTPDRRIIDVLQISFDGLDEKDQEMFLHIACFYKGKDRDRVTQILDYCQLNPGIGLSVLAERSLITVSNNKLSMHDLLQEMGWEIVRRQSPKQPGKRSRLWSHEDIHTVLKKNTGTGAVQGIVMDLPQLEVAHWNPEAFSNLSQLSLLHIRNVDLPKGLTCLSNSLRLLEWIGYPLRSLPKNFEADELIELNLCYSNIEYLWKGKKNLDKLKVIKLCHSQNIVQTPDFTGVYNLESLDLEGCKNLVGIHESLGELERLIELNLKDCKSLESLPDKFEMKSLETLVLSNCSKVKKIPDFVGNMERLSELYLDETAIESLPGSIGRLSGLALLNLSNCKNLVCLPSTLSRLESLEKLDLSGCLKLGEQQGSVRDNGGSRTAVTEMPSWNHLLKRGCEVVGEYFSWSLPSRSKKRAKTEPTCKQLPLSDLRYSKEQTANTSMSIQLPLSGLCNLTNLNISNCNLGDAAFASSFGCFPSLVALNLSGNNFVKLPPSIRSFFKLENINLENCKRLQDLSGLPLNSRLDVRADGCSSLEILFDVSDFNRLEKSYFSFINCCKLNHNQGCTNIAFEMLRTFLDQRISNASETFQTVIPGSKIPEWFDHQSIGSSLILPCWNNSRFIGFALCAVFVLHEHHRVDELEKHQFTTFGATHHLVCCLKCNGTELEVYGRQPAFRFSEEFCQVESDHLWIFYVSRDKYFGTEWWRNSCNQLEFLFQTRGPGLKVKECAVRLIYEQDVQELNQTMAQSCSTSSISRFEAMD</sequence>
<evidence type="ECO:0000256" key="3">
    <source>
        <dbReference type="ARBA" id="ARBA00022737"/>
    </source>
</evidence>
<dbReference type="InterPro" id="IPR001611">
    <property type="entry name" value="Leu-rich_rpt"/>
</dbReference>
<dbReference type="InterPro" id="IPR032675">
    <property type="entry name" value="LRR_dom_sf"/>
</dbReference>
<dbReference type="Gene3D" id="3.40.50.300">
    <property type="entry name" value="P-loop containing nucleotide triphosphate hydrolases"/>
    <property type="match status" value="1"/>
</dbReference>
<keyword evidence="10" id="KW-1185">Reference proteome</keyword>
<dbReference type="InterPro" id="IPR058192">
    <property type="entry name" value="WHD_ROQ1-like"/>
</dbReference>
<organism evidence="9 10">
    <name type="scientific">Rubus argutus</name>
    <name type="common">Southern blackberry</name>
    <dbReference type="NCBI Taxonomy" id="59490"/>
    <lineage>
        <taxon>Eukaryota</taxon>
        <taxon>Viridiplantae</taxon>
        <taxon>Streptophyta</taxon>
        <taxon>Embryophyta</taxon>
        <taxon>Tracheophyta</taxon>
        <taxon>Spermatophyta</taxon>
        <taxon>Magnoliopsida</taxon>
        <taxon>eudicotyledons</taxon>
        <taxon>Gunneridae</taxon>
        <taxon>Pentapetalae</taxon>
        <taxon>rosids</taxon>
        <taxon>fabids</taxon>
        <taxon>Rosales</taxon>
        <taxon>Rosaceae</taxon>
        <taxon>Rosoideae</taxon>
        <taxon>Rosoideae incertae sedis</taxon>
        <taxon>Rubus</taxon>
    </lineage>
</organism>
<dbReference type="FunFam" id="3.40.50.10140:FF:000007">
    <property type="entry name" value="Disease resistance protein (TIR-NBS-LRR class)"/>
    <property type="match status" value="1"/>
</dbReference>
<dbReference type="PROSITE" id="PS50104">
    <property type="entry name" value="TIR"/>
    <property type="match status" value="1"/>
</dbReference>
<dbReference type="EMBL" id="JBEDUW010000002">
    <property type="protein sequence ID" value="KAK9941542.1"/>
    <property type="molecule type" value="Genomic_DNA"/>
</dbReference>
<keyword evidence="5" id="KW-0611">Plant defense</keyword>
<name>A0AAW1XY86_RUBAR</name>
<accession>A0AAW1XY86</accession>
<dbReference type="Pfam" id="PF00560">
    <property type="entry name" value="LRR_1"/>
    <property type="match status" value="1"/>
</dbReference>
<dbReference type="InterPro" id="IPR027417">
    <property type="entry name" value="P-loop_NTPase"/>
</dbReference>
<dbReference type="Pfam" id="PF01582">
    <property type="entry name" value="TIR"/>
    <property type="match status" value="1"/>
</dbReference>
<dbReference type="InterPro" id="IPR044974">
    <property type="entry name" value="Disease_R_plants"/>
</dbReference>
<evidence type="ECO:0000256" key="2">
    <source>
        <dbReference type="ARBA" id="ARBA00022614"/>
    </source>
</evidence>
<comment type="catalytic activity">
    <reaction evidence="7">
        <text>NAD(+) + H2O = ADP-D-ribose + nicotinamide + H(+)</text>
        <dbReference type="Rhea" id="RHEA:16301"/>
        <dbReference type="ChEBI" id="CHEBI:15377"/>
        <dbReference type="ChEBI" id="CHEBI:15378"/>
        <dbReference type="ChEBI" id="CHEBI:17154"/>
        <dbReference type="ChEBI" id="CHEBI:57540"/>
        <dbReference type="ChEBI" id="CHEBI:57967"/>
        <dbReference type="EC" id="3.2.2.6"/>
    </reaction>
    <physiologicalReaction direction="left-to-right" evidence="7">
        <dbReference type="Rhea" id="RHEA:16302"/>
    </physiologicalReaction>
</comment>
<feature type="domain" description="TIR" evidence="8">
    <location>
        <begin position="6"/>
        <end position="178"/>
    </location>
</feature>
<dbReference type="InterPro" id="IPR045344">
    <property type="entry name" value="C-JID"/>
</dbReference>
<dbReference type="Pfam" id="PF00931">
    <property type="entry name" value="NB-ARC"/>
    <property type="match status" value="1"/>
</dbReference>
<dbReference type="SMART" id="SM00255">
    <property type="entry name" value="TIR"/>
    <property type="match status" value="1"/>
</dbReference>
<dbReference type="Gene3D" id="3.40.50.10140">
    <property type="entry name" value="Toll/interleukin-1 receptor homology (TIR) domain"/>
    <property type="match status" value="1"/>
</dbReference>
<dbReference type="PANTHER" id="PTHR11017:SF527">
    <property type="entry name" value="TMV RESISTANCE PROTEIN N-LIKE"/>
    <property type="match status" value="1"/>
</dbReference>
<evidence type="ECO:0000259" key="8">
    <source>
        <dbReference type="PROSITE" id="PS50104"/>
    </source>
</evidence>
<dbReference type="GO" id="GO:0043531">
    <property type="term" value="F:ADP binding"/>
    <property type="evidence" value="ECO:0007669"/>
    <property type="project" value="InterPro"/>
</dbReference>
<evidence type="ECO:0000313" key="10">
    <source>
        <dbReference type="Proteomes" id="UP001457282"/>
    </source>
</evidence>
<keyword evidence="4" id="KW-0378">Hydrolase</keyword>
<dbReference type="InterPro" id="IPR011713">
    <property type="entry name" value="Leu-rich_rpt_3"/>
</dbReference>
<dbReference type="InterPro" id="IPR058546">
    <property type="entry name" value="RPS4B/Roq1-like_LRR"/>
</dbReference>
<keyword evidence="3" id="KW-0677">Repeat</keyword>
<dbReference type="Gene3D" id="1.10.8.430">
    <property type="entry name" value="Helical domain of apoptotic protease-activating factors"/>
    <property type="match status" value="1"/>
</dbReference>